<feature type="transmembrane region" description="Helical" evidence="2">
    <location>
        <begin position="72"/>
        <end position="92"/>
    </location>
</feature>
<dbReference type="PANTHER" id="PTHR36050:SF1">
    <property type="entry name" value="O-FUCOSYLTRANSFERASE 30"/>
    <property type="match status" value="1"/>
</dbReference>
<keyword evidence="2" id="KW-1133">Transmembrane helix</keyword>
<sequence>MTSLRLNRHTLTPDASASLSLGNGGYRIHAPRLAARMEPLEYCNGVPSTQPSTPPPKPQVAPPERLNRGLTLVLAILTLCCVASFTSAYYFYTTKWDINPWKAPTPQANGPMKAFLLDDRDSGVPLDGTKYLSYLPHSGVHNQRIALENALTLAHLLNRTLLVPPIRVARRPVRYLPFDTLDYNLQLIGPEGLEHCGDIPPYISLPVECLDYFESTSLQWDALFDISSIERGQPIRRIYTHSPSAYSDRLSLLPGGVAQLKDASRYHYHFVDAGARPPQDKYEETVSITELAQAPEILLQLGTLFGTNRLILSNEGLSLLSSIRRAMTLRHKTIEGIAKAVMKRIPACYIGLHMRVGDGQFSERKEAIISDSWSRILQRLECTTNDMDAIALFYGSTLASNLSSPNPSTVFRVGSEERELERTSYFSHLRAHCHELSTPIFVSTDLKHPRRNPLLAPFLLTFPSLYFISDFPDEVEPLRSMRNSDGVELYDYLLPFLEAMVVARGKVVVGTRGSTFSQFITQNLWPAYHLAQEGKHVDSVKEA</sequence>
<dbReference type="PANTHER" id="PTHR36050">
    <property type="entry name" value="O-FUCOSYLTRANSFERASE 30"/>
    <property type="match status" value="1"/>
</dbReference>
<reference evidence="3 4" key="1">
    <citation type="journal article" date="2019" name="Nat. Ecol. Evol.">
        <title>Megaphylogeny resolves global patterns of mushroom evolution.</title>
        <authorList>
            <person name="Varga T."/>
            <person name="Krizsan K."/>
            <person name="Foldi C."/>
            <person name="Dima B."/>
            <person name="Sanchez-Garcia M."/>
            <person name="Sanchez-Ramirez S."/>
            <person name="Szollosi G.J."/>
            <person name="Szarkandi J.G."/>
            <person name="Papp V."/>
            <person name="Albert L."/>
            <person name="Andreopoulos W."/>
            <person name="Angelini C."/>
            <person name="Antonin V."/>
            <person name="Barry K.W."/>
            <person name="Bougher N.L."/>
            <person name="Buchanan P."/>
            <person name="Buyck B."/>
            <person name="Bense V."/>
            <person name="Catcheside P."/>
            <person name="Chovatia M."/>
            <person name="Cooper J."/>
            <person name="Damon W."/>
            <person name="Desjardin D."/>
            <person name="Finy P."/>
            <person name="Geml J."/>
            <person name="Haridas S."/>
            <person name="Hughes K."/>
            <person name="Justo A."/>
            <person name="Karasinski D."/>
            <person name="Kautmanova I."/>
            <person name="Kiss B."/>
            <person name="Kocsube S."/>
            <person name="Kotiranta H."/>
            <person name="LaButti K.M."/>
            <person name="Lechner B.E."/>
            <person name="Liimatainen K."/>
            <person name="Lipzen A."/>
            <person name="Lukacs Z."/>
            <person name="Mihaltcheva S."/>
            <person name="Morgado L.N."/>
            <person name="Niskanen T."/>
            <person name="Noordeloos M.E."/>
            <person name="Ohm R.A."/>
            <person name="Ortiz-Santana B."/>
            <person name="Ovrebo C."/>
            <person name="Racz N."/>
            <person name="Riley R."/>
            <person name="Savchenko A."/>
            <person name="Shiryaev A."/>
            <person name="Soop K."/>
            <person name="Spirin V."/>
            <person name="Szebenyi C."/>
            <person name="Tomsovsky M."/>
            <person name="Tulloss R.E."/>
            <person name="Uehling J."/>
            <person name="Grigoriev I.V."/>
            <person name="Vagvolgyi C."/>
            <person name="Papp T."/>
            <person name="Martin F.M."/>
            <person name="Miettinen O."/>
            <person name="Hibbett D.S."/>
            <person name="Nagy L.G."/>
        </authorList>
    </citation>
    <scope>NUCLEOTIDE SEQUENCE [LARGE SCALE GENOMIC DNA]</scope>
    <source>
        <strain evidence="3 4">FP101781</strain>
    </source>
</reference>
<evidence type="ECO:0000256" key="2">
    <source>
        <dbReference type="SAM" id="Phobius"/>
    </source>
</evidence>
<evidence type="ECO:0000313" key="4">
    <source>
        <dbReference type="Proteomes" id="UP000298030"/>
    </source>
</evidence>
<dbReference type="Gene3D" id="3.40.50.11350">
    <property type="match status" value="1"/>
</dbReference>
<proteinExistence type="predicted"/>
<feature type="compositionally biased region" description="Pro residues" evidence="1">
    <location>
        <begin position="52"/>
        <end position="61"/>
    </location>
</feature>
<protein>
    <recommendedName>
        <fullName evidence="5">CigA protein</fullName>
    </recommendedName>
</protein>
<dbReference type="STRING" id="71717.A0A4Y7TTH2"/>
<feature type="region of interest" description="Disordered" evidence="1">
    <location>
        <begin position="44"/>
        <end position="63"/>
    </location>
</feature>
<dbReference type="AlphaFoldDB" id="A0A4Y7TTH2"/>
<gene>
    <name evidence="3" type="ORF">FA13DRAFT_1770957</name>
</gene>
<organism evidence="3 4">
    <name type="scientific">Coprinellus micaceus</name>
    <name type="common">Glistening ink-cap mushroom</name>
    <name type="synonym">Coprinus micaceus</name>
    <dbReference type="NCBI Taxonomy" id="71717"/>
    <lineage>
        <taxon>Eukaryota</taxon>
        <taxon>Fungi</taxon>
        <taxon>Dikarya</taxon>
        <taxon>Basidiomycota</taxon>
        <taxon>Agaricomycotina</taxon>
        <taxon>Agaricomycetes</taxon>
        <taxon>Agaricomycetidae</taxon>
        <taxon>Agaricales</taxon>
        <taxon>Agaricineae</taxon>
        <taxon>Psathyrellaceae</taxon>
        <taxon>Coprinellus</taxon>
    </lineage>
</organism>
<dbReference type="EMBL" id="QPFP01000004">
    <property type="protein sequence ID" value="TEB37473.1"/>
    <property type="molecule type" value="Genomic_DNA"/>
</dbReference>
<keyword evidence="2" id="KW-0472">Membrane</keyword>
<accession>A0A4Y7TTH2</accession>
<keyword evidence="2" id="KW-0812">Transmembrane</keyword>
<evidence type="ECO:0000313" key="3">
    <source>
        <dbReference type="EMBL" id="TEB37473.1"/>
    </source>
</evidence>
<keyword evidence="4" id="KW-1185">Reference proteome</keyword>
<dbReference type="Proteomes" id="UP000298030">
    <property type="component" value="Unassembled WGS sequence"/>
</dbReference>
<evidence type="ECO:0000256" key="1">
    <source>
        <dbReference type="SAM" id="MobiDB-lite"/>
    </source>
</evidence>
<name>A0A4Y7TTH2_COPMI</name>
<dbReference type="OrthoDB" id="1882547at2759"/>
<evidence type="ECO:0008006" key="5">
    <source>
        <dbReference type="Google" id="ProtNLM"/>
    </source>
</evidence>
<comment type="caution">
    <text evidence="3">The sequence shown here is derived from an EMBL/GenBank/DDBJ whole genome shotgun (WGS) entry which is preliminary data.</text>
</comment>